<reference evidence="2 3" key="1">
    <citation type="submission" date="2024-02" db="EMBL/GenBank/DDBJ databases">
        <authorList>
            <person name="Chen Y."/>
            <person name="Shah S."/>
            <person name="Dougan E. K."/>
            <person name="Thang M."/>
            <person name="Chan C."/>
        </authorList>
    </citation>
    <scope>NUCLEOTIDE SEQUENCE [LARGE SCALE GENOMIC DNA]</scope>
</reference>
<feature type="signal peptide" evidence="1">
    <location>
        <begin position="1"/>
        <end position="15"/>
    </location>
</feature>
<accession>A0ABP0Q930</accession>
<protein>
    <submittedName>
        <fullName evidence="2">Uncharacterized protein</fullName>
    </submittedName>
</protein>
<keyword evidence="1" id="KW-0732">Signal</keyword>
<evidence type="ECO:0000313" key="3">
    <source>
        <dbReference type="Proteomes" id="UP001642484"/>
    </source>
</evidence>
<dbReference type="InterPro" id="IPR011050">
    <property type="entry name" value="Pectin_lyase_fold/virulence"/>
</dbReference>
<dbReference type="InterPro" id="IPR012334">
    <property type="entry name" value="Pectin_lyas_fold"/>
</dbReference>
<dbReference type="Gene3D" id="2.160.20.10">
    <property type="entry name" value="Single-stranded right-handed beta-helix, Pectin lyase-like"/>
    <property type="match status" value="1"/>
</dbReference>
<gene>
    <name evidence="2" type="ORF">CCMP2556_LOCUS40975</name>
</gene>
<feature type="chain" id="PRO_5047042607" evidence="1">
    <location>
        <begin position="16"/>
        <end position="474"/>
    </location>
</feature>
<dbReference type="SUPFAM" id="SSF51126">
    <property type="entry name" value="Pectin lyase-like"/>
    <property type="match status" value="1"/>
</dbReference>
<organism evidence="2 3">
    <name type="scientific">Durusdinium trenchii</name>
    <dbReference type="NCBI Taxonomy" id="1381693"/>
    <lineage>
        <taxon>Eukaryota</taxon>
        <taxon>Sar</taxon>
        <taxon>Alveolata</taxon>
        <taxon>Dinophyceae</taxon>
        <taxon>Suessiales</taxon>
        <taxon>Symbiodiniaceae</taxon>
        <taxon>Durusdinium</taxon>
    </lineage>
</organism>
<dbReference type="EMBL" id="CAXAMN010024140">
    <property type="protein sequence ID" value="CAK9084173.1"/>
    <property type="molecule type" value="Genomic_DNA"/>
</dbReference>
<evidence type="ECO:0000256" key="1">
    <source>
        <dbReference type="SAM" id="SignalP"/>
    </source>
</evidence>
<sequence length="474" mass="52043">MYLTIIFNLVLAVSAFSSGDRAHLDVRDNDKGSYSPCPDCPIFVYTSWRDLILHGDCRSSVQLTSSSGQTAEIRCNVEEGRKVFRFPPGIFEIDEQLLIPASCSIVGAASPNDMANPKKTPDWKGQTLFLATRGVNRYDMVYCHAKDMVTTRVGFVLSSKVTVKDISYQGVDTIRPDDNGALCGGGAFETKGCAENDCKVSQVNTGGSDGEGSMHVVIENVRINDFFFAEDQKKIGFPIPGNYDCKTDHWTEECCFCKPNGVRSTQVAVWVPESRNAEGTVDILIKHLVATSAQADGINLHGNIKGALVHDVYIENTGDDTLALWGAESFPEQITFANAVAVNPGIMRPNWYGNCVATYGLRSVIFANITCEAPTLEQPIPQPGGGEVNIDTSMFVFYTSFGGSYPSGNSIYIKGWNFKNLQGTGQVHRSRRFFEHLQAWKDGLDKGGEWDSSALLLARQEARGERDCMRRTEG</sequence>
<proteinExistence type="predicted"/>
<evidence type="ECO:0000313" key="2">
    <source>
        <dbReference type="EMBL" id="CAK9084173.1"/>
    </source>
</evidence>
<comment type="caution">
    <text evidence="2">The sequence shown here is derived from an EMBL/GenBank/DDBJ whole genome shotgun (WGS) entry which is preliminary data.</text>
</comment>
<dbReference type="Proteomes" id="UP001642484">
    <property type="component" value="Unassembled WGS sequence"/>
</dbReference>
<keyword evidence="3" id="KW-1185">Reference proteome</keyword>
<name>A0ABP0Q930_9DINO</name>